<keyword evidence="5" id="KW-1133">Transmembrane helix</keyword>
<dbReference type="PANTHER" id="PTHR10868:SF1">
    <property type="entry name" value="SIGMA NON-OPIOID INTRACELLULAR RECEPTOR 1"/>
    <property type="match status" value="1"/>
</dbReference>
<dbReference type="Proteomes" id="UP001412067">
    <property type="component" value="Unassembled WGS sequence"/>
</dbReference>
<keyword evidence="6" id="KW-0472">Membrane</keyword>
<sequence length="462" mass="50377">MKSSLMSSAASSKTPGTTATAASSLTAGGGRDRSEGQSDSNCYFPGCRKDTNCKCKICLASINATRDLIPSGSSVSNVSYLPKRQEKGAAAAATEPSASPTTPNLLAATSSFSLTPPIESTAKSRPKMRGSPANKDKFRVLGHWKAALLLGIFLVTTADLRFLKGAIDGFGPTLTKETLEKFGEECRDQTLDLRGRLRILELKIGGVVGVLNCSSLNSSWEMNQFGSHFFYWRCVIYKSMAEEVSVWGSPLRTSGLLSTGFSSPSLALLSGRITEWSDGKLEPIFRTGNGSSWTLQRWMAVAVHLESDTWVLEYKRNVLFDDHSGFLRGMLELLRQRAMSVLKLAKKEPWRILTLGFAPDDAYHHRKEGFIWLAGGRSIRRMEMNCLNRREEVTSPNRIFCSVSQGRRAGENGANGAGGSFVYPPSGDVYPKQSGKIPNQIEPKALFGAAVKQAMYKISGDI</sequence>
<comment type="subcellular location">
    <subcellularLocation>
        <location evidence="1">Endoplasmic reticulum membrane</location>
    </subcellularLocation>
</comment>
<dbReference type="Pfam" id="PF04622">
    <property type="entry name" value="ERG2_Sigma1R"/>
    <property type="match status" value="1"/>
</dbReference>
<evidence type="ECO:0000256" key="5">
    <source>
        <dbReference type="ARBA" id="ARBA00022989"/>
    </source>
</evidence>
<evidence type="ECO:0000256" key="6">
    <source>
        <dbReference type="ARBA" id="ARBA00023136"/>
    </source>
</evidence>
<evidence type="ECO:0000313" key="9">
    <source>
        <dbReference type="Proteomes" id="UP001412067"/>
    </source>
</evidence>
<reference evidence="8 9" key="1">
    <citation type="journal article" date="2022" name="Nat. Plants">
        <title>Genomes of leafy and leafless Platanthera orchids illuminate the evolution of mycoheterotrophy.</title>
        <authorList>
            <person name="Li M.H."/>
            <person name="Liu K.W."/>
            <person name="Li Z."/>
            <person name="Lu H.C."/>
            <person name="Ye Q.L."/>
            <person name="Zhang D."/>
            <person name="Wang J.Y."/>
            <person name="Li Y.F."/>
            <person name="Zhong Z.M."/>
            <person name="Liu X."/>
            <person name="Yu X."/>
            <person name="Liu D.K."/>
            <person name="Tu X.D."/>
            <person name="Liu B."/>
            <person name="Hao Y."/>
            <person name="Liao X.Y."/>
            <person name="Jiang Y.T."/>
            <person name="Sun W.H."/>
            <person name="Chen J."/>
            <person name="Chen Y.Q."/>
            <person name="Ai Y."/>
            <person name="Zhai J.W."/>
            <person name="Wu S.S."/>
            <person name="Zhou Z."/>
            <person name="Hsiao Y.Y."/>
            <person name="Wu W.L."/>
            <person name="Chen Y.Y."/>
            <person name="Lin Y.F."/>
            <person name="Hsu J.L."/>
            <person name="Li C.Y."/>
            <person name="Wang Z.W."/>
            <person name="Zhao X."/>
            <person name="Zhong W.Y."/>
            <person name="Ma X.K."/>
            <person name="Ma L."/>
            <person name="Huang J."/>
            <person name="Chen G.Z."/>
            <person name="Huang M.Z."/>
            <person name="Huang L."/>
            <person name="Peng D.H."/>
            <person name="Luo Y.B."/>
            <person name="Zou S.Q."/>
            <person name="Chen S.P."/>
            <person name="Lan S."/>
            <person name="Tsai W.C."/>
            <person name="Van de Peer Y."/>
            <person name="Liu Z.J."/>
        </authorList>
    </citation>
    <scope>NUCLEOTIDE SEQUENCE [LARGE SCALE GENOMIC DNA]</scope>
    <source>
        <strain evidence="8">Lor288</strain>
    </source>
</reference>
<proteinExistence type="inferred from homology"/>
<dbReference type="PANTHER" id="PTHR10868">
    <property type="entry name" value="SIGMA 1-TYPE OPIOID RECEPTOR-RELATED"/>
    <property type="match status" value="1"/>
</dbReference>
<gene>
    <name evidence="8" type="ORF">KSP40_PGU006419</name>
</gene>
<comment type="caution">
    <text evidence="8">The sequence shown here is derived from an EMBL/GenBank/DDBJ whole genome shotgun (WGS) entry which is preliminary data.</text>
</comment>
<name>A0ABR2LK83_9ASPA</name>
<dbReference type="InterPro" id="IPR006716">
    <property type="entry name" value="ERG2_sigma1_rcpt-like"/>
</dbReference>
<evidence type="ECO:0000256" key="1">
    <source>
        <dbReference type="ARBA" id="ARBA00004586"/>
    </source>
</evidence>
<protein>
    <submittedName>
        <fullName evidence="8">Uncharacterized protein</fullName>
    </submittedName>
</protein>
<evidence type="ECO:0000256" key="3">
    <source>
        <dbReference type="ARBA" id="ARBA00022692"/>
    </source>
</evidence>
<evidence type="ECO:0000313" key="8">
    <source>
        <dbReference type="EMBL" id="KAK8943553.1"/>
    </source>
</evidence>
<keyword evidence="3" id="KW-0812">Transmembrane</keyword>
<organism evidence="8 9">
    <name type="scientific">Platanthera guangdongensis</name>
    <dbReference type="NCBI Taxonomy" id="2320717"/>
    <lineage>
        <taxon>Eukaryota</taxon>
        <taxon>Viridiplantae</taxon>
        <taxon>Streptophyta</taxon>
        <taxon>Embryophyta</taxon>
        <taxon>Tracheophyta</taxon>
        <taxon>Spermatophyta</taxon>
        <taxon>Magnoliopsida</taxon>
        <taxon>Liliopsida</taxon>
        <taxon>Asparagales</taxon>
        <taxon>Orchidaceae</taxon>
        <taxon>Orchidoideae</taxon>
        <taxon>Orchideae</taxon>
        <taxon>Orchidinae</taxon>
        <taxon>Platanthera</taxon>
    </lineage>
</organism>
<evidence type="ECO:0000256" key="7">
    <source>
        <dbReference type="SAM" id="MobiDB-lite"/>
    </source>
</evidence>
<accession>A0ABR2LK83</accession>
<dbReference type="EMBL" id="JBBWWR010000018">
    <property type="protein sequence ID" value="KAK8943553.1"/>
    <property type="molecule type" value="Genomic_DNA"/>
</dbReference>
<evidence type="ECO:0000256" key="4">
    <source>
        <dbReference type="ARBA" id="ARBA00022824"/>
    </source>
</evidence>
<keyword evidence="9" id="KW-1185">Reference proteome</keyword>
<evidence type="ECO:0000256" key="2">
    <source>
        <dbReference type="ARBA" id="ARBA00007141"/>
    </source>
</evidence>
<feature type="region of interest" description="Disordered" evidence="7">
    <location>
        <begin position="1"/>
        <end position="39"/>
    </location>
</feature>
<comment type="similarity">
    <text evidence="2">Belongs to the ERG2 family.</text>
</comment>
<feature type="compositionally biased region" description="Low complexity" evidence="7">
    <location>
        <begin position="1"/>
        <end position="26"/>
    </location>
</feature>
<keyword evidence="4" id="KW-0256">Endoplasmic reticulum</keyword>